<organism evidence="2 3">
    <name type="scientific">Micromonospora fulviviridis</name>
    <dbReference type="NCBI Taxonomy" id="47860"/>
    <lineage>
        <taxon>Bacteria</taxon>
        <taxon>Bacillati</taxon>
        <taxon>Actinomycetota</taxon>
        <taxon>Actinomycetes</taxon>
        <taxon>Micromonosporales</taxon>
        <taxon>Micromonosporaceae</taxon>
        <taxon>Micromonospora</taxon>
    </lineage>
</organism>
<name>A0ABV2VFF0_9ACTN</name>
<dbReference type="Proteomes" id="UP001550348">
    <property type="component" value="Unassembled WGS sequence"/>
</dbReference>
<reference evidence="2 3" key="1">
    <citation type="submission" date="2024-06" db="EMBL/GenBank/DDBJ databases">
        <title>The Natural Products Discovery Center: Release of the First 8490 Sequenced Strains for Exploring Actinobacteria Biosynthetic Diversity.</title>
        <authorList>
            <person name="Kalkreuter E."/>
            <person name="Kautsar S.A."/>
            <person name="Yang D."/>
            <person name="Bader C.D."/>
            <person name="Teijaro C.N."/>
            <person name="Fluegel L."/>
            <person name="Davis C.M."/>
            <person name="Simpson J.R."/>
            <person name="Lauterbach L."/>
            <person name="Steele A.D."/>
            <person name="Gui C."/>
            <person name="Meng S."/>
            <person name="Li G."/>
            <person name="Viehrig K."/>
            <person name="Ye F."/>
            <person name="Su P."/>
            <person name="Kiefer A.F."/>
            <person name="Nichols A."/>
            <person name="Cepeda A.J."/>
            <person name="Yan W."/>
            <person name="Fan B."/>
            <person name="Jiang Y."/>
            <person name="Adhikari A."/>
            <person name="Zheng C.-J."/>
            <person name="Schuster L."/>
            <person name="Cowan T.M."/>
            <person name="Smanski M.J."/>
            <person name="Chevrette M.G."/>
            <person name="De Carvalho L.P.S."/>
            <person name="Shen B."/>
        </authorList>
    </citation>
    <scope>NUCLEOTIDE SEQUENCE [LARGE SCALE GENOMIC DNA]</scope>
    <source>
        <strain evidence="2 3">NPDC006286</strain>
    </source>
</reference>
<proteinExistence type="predicted"/>
<comment type="caution">
    <text evidence="2">The sequence shown here is derived from an EMBL/GenBank/DDBJ whole genome shotgun (WGS) entry which is preliminary data.</text>
</comment>
<keyword evidence="3" id="KW-1185">Reference proteome</keyword>
<feature type="coiled-coil region" evidence="1">
    <location>
        <begin position="33"/>
        <end position="67"/>
    </location>
</feature>
<dbReference type="RefSeq" id="WP_355663566.1">
    <property type="nucleotide sequence ID" value="NZ_JBEXRX010000010.1"/>
</dbReference>
<evidence type="ECO:0000256" key="1">
    <source>
        <dbReference type="SAM" id="Coils"/>
    </source>
</evidence>
<evidence type="ECO:0000313" key="3">
    <source>
        <dbReference type="Proteomes" id="UP001550348"/>
    </source>
</evidence>
<evidence type="ECO:0000313" key="2">
    <source>
        <dbReference type="EMBL" id="MEU0151509.1"/>
    </source>
</evidence>
<protein>
    <submittedName>
        <fullName evidence="2">Uncharacterized protein</fullName>
    </submittedName>
</protein>
<dbReference type="EMBL" id="JBEXRX010000010">
    <property type="protein sequence ID" value="MEU0151509.1"/>
    <property type="molecule type" value="Genomic_DNA"/>
</dbReference>
<accession>A0ABV2VFF0</accession>
<keyword evidence="1" id="KW-0175">Coiled coil</keyword>
<gene>
    <name evidence="2" type="ORF">ABZ071_06190</name>
</gene>
<sequence length="89" mass="10223">MGVLAVLATLITALLALLGTRRTADVQREANFDKRVDERLQYLEQRVQFLEQELTRYQEMYARLRLGVFAAGLDPDKLDWRSPGEQARG</sequence>